<keyword evidence="4 5" id="KW-0472">Membrane</keyword>
<feature type="domain" description="Inositolphosphotransferase Aur1/Ipt1" evidence="6">
    <location>
        <begin position="93"/>
        <end position="269"/>
    </location>
</feature>
<dbReference type="EMBL" id="AP013035">
    <property type="protein sequence ID" value="BAT71430.1"/>
    <property type="molecule type" value="Genomic_DNA"/>
</dbReference>
<reference evidence="8" key="1">
    <citation type="journal article" date="2018" name="Science">
        <title>A primordial and reversible TCA cycle in a facultatively chemolithoautotrophic thermophile.</title>
        <authorList>
            <person name="Nunoura T."/>
            <person name="Chikaraishi Y."/>
            <person name="Izaki R."/>
            <person name="Suwa T."/>
            <person name="Sato T."/>
            <person name="Harada T."/>
            <person name="Mori K."/>
            <person name="Kato Y."/>
            <person name="Miyazaki M."/>
            <person name="Shimamura S."/>
            <person name="Yanagawa K."/>
            <person name="Shuto A."/>
            <person name="Ohkouchi N."/>
            <person name="Fujita N."/>
            <person name="Takaki Y."/>
            <person name="Atomi H."/>
            <person name="Takai K."/>
        </authorList>
    </citation>
    <scope>NUCLEOTIDE SEQUENCE [LARGE SCALE GENOMIC DNA]</scope>
    <source>
        <strain evidence="8">DSM 17441 / JCM 13301 / NBRC 103674 / ABI70S6</strain>
    </source>
</reference>
<evidence type="ECO:0000259" key="6">
    <source>
        <dbReference type="Pfam" id="PF14378"/>
    </source>
</evidence>
<sequence length="282" mass="32940">MRLRIEEAINIAFAFFMTSLILWKRDNINLWYIKAGINLGIVALIIFVSKKNATKGFWYHFRYWYVALAVPVFFMNLKGVIEGVNPTNWDLFLMDIDKKLFFGHYPELLIEKIYNPLLSELLQIAYVSYFFIPIILGVPLYKKDKLAFRIAATSILLTFYLSYTGYFIVPAIGPRFTMTELFTKEIRGIFLTPYLKHILNVLEPTPHDCFPSGHTAVSLLCLLLARKYNTMFKTLLPLVTGLIFATVYHRYHYVIDVIAGIILALFGYWAGEKLFWLWEKKR</sequence>
<organism evidence="7 8">
    <name type="scientific">Thermosulfidibacter takaii (strain DSM 17441 / JCM 13301 / NBRC 103674 / ABI70S6)</name>
    <dbReference type="NCBI Taxonomy" id="1298851"/>
    <lineage>
        <taxon>Bacteria</taxon>
        <taxon>Pseudomonadati</taxon>
        <taxon>Thermosulfidibacterota</taxon>
        <taxon>Thermosulfidibacteria</taxon>
        <taxon>Thermosulfidibacterales</taxon>
        <taxon>Thermosulfidibacteraceae</taxon>
    </lineage>
</organism>
<evidence type="ECO:0000313" key="8">
    <source>
        <dbReference type="Proteomes" id="UP000063234"/>
    </source>
</evidence>
<evidence type="ECO:0000256" key="1">
    <source>
        <dbReference type="ARBA" id="ARBA00004141"/>
    </source>
</evidence>
<evidence type="ECO:0000256" key="3">
    <source>
        <dbReference type="ARBA" id="ARBA00022989"/>
    </source>
</evidence>
<evidence type="ECO:0000256" key="4">
    <source>
        <dbReference type="ARBA" id="ARBA00023136"/>
    </source>
</evidence>
<dbReference type="SUPFAM" id="SSF48317">
    <property type="entry name" value="Acid phosphatase/Vanadium-dependent haloperoxidase"/>
    <property type="match status" value="1"/>
</dbReference>
<keyword evidence="8" id="KW-1185">Reference proteome</keyword>
<accession>A0A0S3QSW0</accession>
<comment type="subcellular location">
    <subcellularLocation>
        <location evidence="1">Membrane</location>
        <topology evidence="1">Multi-pass membrane protein</topology>
    </subcellularLocation>
</comment>
<dbReference type="PANTHER" id="PTHR31310">
    <property type="match status" value="1"/>
</dbReference>
<dbReference type="Gene3D" id="1.20.144.10">
    <property type="entry name" value="Phosphatidic acid phosphatase type 2/haloperoxidase"/>
    <property type="match status" value="1"/>
</dbReference>
<protein>
    <submittedName>
        <fullName evidence="7">PAP2 family protein</fullName>
    </submittedName>
</protein>
<evidence type="ECO:0000256" key="2">
    <source>
        <dbReference type="ARBA" id="ARBA00022692"/>
    </source>
</evidence>
<dbReference type="KEGG" id="ttk:TST_0624"/>
<evidence type="ECO:0000256" key="5">
    <source>
        <dbReference type="SAM" id="Phobius"/>
    </source>
</evidence>
<dbReference type="GO" id="GO:0016020">
    <property type="term" value="C:membrane"/>
    <property type="evidence" value="ECO:0007669"/>
    <property type="project" value="UniProtKB-SubCell"/>
</dbReference>
<feature type="transmembrane region" description="Helical" evidence="5">
    <location>
        <begin position="148"/>
        <end position="169"/>
    </location>
</feature>
<evidence type="ECO:0000313" key="7">
    <source>
        <dbReference type="EMBL" id="BAT71430.1"/>
    </source>
</evidence>
<feature type="transmembrane region" description="Helical" evidence="5">
    <location>
        <begin position="121"/>
        <end position="141"/>
    </location>
</feature>
<feature type="transmembrane region" description="Helical" evidence="5">
    <location>
        <begin position="29"/>
        <end position="49"/>
    </location>
</feature>
<dbReference type="InterPro" id="IPR052185">
    <property type="entry name" value="IPC_Synthase-Related"/>
</dbReference>
<dbReference type="AlphaFoldDB" id="A0A0S3QSW0"/>
<name>A0A0S3QSW0_THET7</name>
<feature type="transmembrane region" description="Helical" evidence="5">
    <location>
        <begin position="7"/>
        <end position="23"/>
    </location>
</feature>
<dbReference type="PANTHER" id="PTHR31310:SF7">
    <property type="entry name" value="PA-PHOSPHATASE RELATED-FAMILY PROTEIN DDB_G0268928"/>
    <property type="match status" value="1"/>
</dbReference>
<keyword evidence="2 5" id="KW-0812">Transmembrane</keyword>
<dbReference type="STRING" id="1298851.TST_0624"/>
<feature type="transmembrane region" description="Helical" evidence="5">
    <location>
        <begin position="257"/>
        <end position="278"/>
    </location>
</feature>
<dbReference type="PATRIC" id="fig|1298851.3.peg.650"/>
<keyword evidence="3 5" id="KW-1133">Transmembrane helix</keyword>
<feature type="transmembrane region" description="Helical" evidence="5">
    <location>
        <begin position="61"/>
        <end position="81"/>
    </location>
</feature>
<dbReference type="Proteomes" id="UP000063234">
    <property type="component" value="Chromosome"/>
</dbReference>
<dbReference type="Pfam" id="PF14378">
    <property type="entry name" value="PAP2_3"/>
    <property type="match status" value="1"/>
</dbReference>
<gene>
    <name evidence="7" type="ORF">TST_0624</name>
</gene>
<dbReference type="InterPro" id="IPR036938">
    <property type="entry name" value="PAP2/HPO_sf"/>
</dbReference>
<proteinExistence type="predicted"/>
<dbReference type="InterPro" id="IPR026841">
    <property type="entry name" value="Aur1/Ipt1"/>
</dbReference>